<dbReference type="EMBL" id="FOLH01000003">
    <property type="protein sequence ID" value="SFC17140.1"/>
    <property type="molecule type" value="Genomic_DNA"/>
</dbReference>
<dbReference type="AlphaFoldDB" id="A0A1I1H7M4"/>
<evidence type="ECO:0000313" key="3">
    <source>
        <dbReference type="EMBL" id="SFC17140.1"/>
    </source>
</evidence>
<dbReference type="RefSeq" id="WP_091962035.1">
    <property type="nucleotide sequence ID" value="NZ_FOLH01000003.1"/>
</dbReference>
<dbReference type="Pfam" id="PF13614">
    <property type="entry name" value="AAA_31"/>
    <property type="match status" value="1"/>
</dbReference>
<comment type="similarity">
    <text evidence="1">To B.subtilis soj.</text>
</comment>
<dbReference type="STRING" id="1122252.SAMN05660443_1721"/>
<dbReference type="CDD" id="cd02042">
    <property type="entry name" value="ParAB_family"/>
    <property type="match status" value="1"/>
</dbReference>
<dbReference type="InterPro" id="IPR050678">
    <property type="entry name" value="DNA_Partitioning_ATPase"/>
</dbReference>
<dbReference type="OrthoDB" id="9815116at2"/>
<dbReference type="InterPro" id="IPR025669">
    <property type="entry name" value="AAA_dom"/>
</dbReference>
<dbReference type="InterPro" id="IPR027417">
    <property type="entry name" value="P-loop_NTPase"/>
</dbReference>
<keyword evidence="4" id="KW-1185">Reference proteome</keyword>
<name>A0A1I1H7M4_9GAMM</name>
<feature type="domain" description="AAA" evidence="2">
    <location>
        <begin position="2"/>
        <end position="179"/>
    </location>
</feature>
<dbReference type="SUPFAM" id="SSF52540">
    <property type="entry name" value="P-loop containing nucleoside triphosphate hydrolases"/>
    <property type="match status" value="1"/>
</dbReference>
<dbReference type="Proteomes" id="UP000199058">
    <property type="component" value="Unassembled WGS sequence"/>
</dbReference>
<evidence type="ECO:0000259" key="2">
    <source>
        <dbReference type="Pfam" id="PF13614"/>
    </source>
</evidence>
<gene>
    <name evidence="3" type="ORF">SAMN05660443_1721</name>
</gene>
<proteinExistence type="predicted"/>
<dbReference type="PANTHER" id="PTHR13696">
    <property type="entry name" value="P-LOOP CONTAINING NUCLEOSIDE TRIPHOSPHATE HYDROLASE"/>
    <property type="match status" value="1"/>
</dbReference>
<accession>A0A1I1H7M4</accession>
<dbReference type="FunFam" id="3.40.50.300:FF:000285">
    <property type="entry name" value="Sporulation initiation inhibitor Soj"/>
    <property type="match status" value="1"/>
</dbReference>
<sequence length="270" mass="29708">MHVWAVANQKGGVGKTTTAVTLGGILADRGHQVLLLDLDPHGSLTSYFKYDPDSVEKSVYDLFQHKQVPEDLPASLLLDTGHDRLKIIAASTALATLERQMSGKGGMGLVVAKSLAQLWNRFDYVLIDSPPVLGLLMINALAACEQLIIPVQTEFLAIKGLERMMRTLKMINKARKQALPYTVVPTLYDRRTQASIQSLRLLRNTYGDVIWHSMVPVDTKFRDASVAGMPASMLDPESRGVHAYSVLLKFLQEKEGEARRAASPEGRGAQ</sequence>
<dbReference type="Gene3D" id="3.40.50.300">
    <property type="entry name" value="P-loop containing nucleotide triphosphate hydrolases"/>
    <property type="match status" value="1"/>
</dbReference>
<evidence type="ECO:0000313" key="4">
    <source>
        <dbReference type="Proteomes" id="UP000199058"/>
    </source>
</evidence>
<dbReference type="PANTHER" id="PTHR13696:SF69">
    <property type="entry name" value="PLASMID PARTITIONING PROTEIN-RELATED"/>
    <property type="match status" value="1"/>
</dbReference>
<organism evidence="3 4">
    <name type="scientific">Marinospirillum celere</name>
    <dbReference type="NCBI Taxonomy" id="1122252"/>
    <lineage>
        <taxon>Bacteria</taxon>
        <taxon>Pseudomonadati</taxon>
        <taxon>Pseudomonadota</taxon>
        <taxon>Gammaproteobacteria</taxon>
        <taxon>Oceanospirillales</taxon>
        <taxon>Oceanospirillaceae</taxon>
        <taxon>Marinospirillum</taxon>
    </lineage>
</organism>
<evidence type="ECO:0000256" key="1">
    <source>
        <dbReference type="ARBA" id="ARBA00060876"/>
    </source>
</evidence>
<reference evidence="3 4" key="1">
    <citation type="submission" date="2016-10" db="EMBL/GenBank/DDBJ databases">
        <authorList>
            <person name="de Groot N.N."/>
        </authorList>
    </citation>
    <scope>NUCLEOTIDE SEQUENCE [LARGE SCALE GENOMIC DNA]</scope>
    <source>
        <strain evidence="3 4">DSM 18438</strain>
    </source>
</reference>
<protein>
    <submittedName>
        <fullName evidence="3">Chromosome partitioning protein</fullName>
    </submittedName>
</protein>